<evidence type="ECO:0000256" key="6">
    <source>
        <dbReference type="ARBA" id="ARBA00015850"/>
    </source>
</evidence>
<comment type="subcellular location">
    <subcellularLocation>
        <location evidence="19">Cell inner membrane</location>
        <topology evidence="19">Multi-pass membrane protein</topology>
    </subcellularLocation>
    <subcellularLocation>
        <location evidence="2">Cell membrane</location>
        <topology evidence="2">Multi-pass membrane protein</topology>
    </subcellularLocation>
</comment>
<evidence type="ECO:0000313" key="20">
    <source>
        <dbReference type="EMBL" id="ADD66954.1"/>
    </source>
</evidence>
<dbReference type="FunCoup" id="D4H1X7">
    <property type="interactions" value="208"/>
</dbReference>
<dbReference type="GO" id="GO:0005886">
    <property type="term" value="C:plasma membrane"/>
    <property type="evidence" value="ECO:0007669"/>
    <property type="project" value="UniProtKB-SubCell"/>
</dbReference>
<evidence type="ECO:0000256" key="17">
    <source>
        <dbReference type="ARBA" id="ARBA00048623"/>
    </source>
</evidence>
<keyword evidence="11 19" id="KW-0460">Magnesium</keyword>
<name>D4H1X7_DENA2</name>
<keyword evidence="10 19" id="KW-0812">Transmembrane</keyword>
<evidence type="ECO:0000256" key="16">
    <source>
        <dbReference type="ARBA" id="ARBA00032853"/>
    </source>
</evidence>
<evidence type="ECO:0000256" key="10">
    <source>
        <dbReference type="ARBA" id="ARBA00022692"/>
    </source>
</evidence>
<dbReference type="PANTHER" id="PTHR34148:SF1">
    <property type="entry name" value="ADENOSYLCOBINAMIDE-GDP RIBAZOLETRANSFERASE"/>
    <property type="match status" value="1"/>
</dbReference>
<dbReference type="UniPathway" id="UPA00148">
    <property type="reaction ID" value="UER00238"/>
</dbReference>
<evidence type="ECO:0000256" key="1">
    <source>
        <dbReference type="ARBA" id="ARBA00001946"/>
    </source>
</evidence>
<dbReference type="InParanoid" id="D4H1X7"/>
<protein>
    <recommendedName>
        <fullName evidence="6 19">Adenosylcobinamide-GDP ribazoletransferase</fullName>
        <ecNumber evidence="5 19">2.7.8.26</ecNumber>
    </recommendedName>
    <alternativeName>
        <fullName evidence="16 19">Cobalamin synthase</fullName>
    </alternativeName>
    <alternativeName>
        <fullName evidence="15 19">Cobalamin-5'-phosphate synthase</fullName>
    </alternativeName>
</protein>
<keyword evidence="13 19" id="KW-0472">Membrane</keyword>
<evidence type="ECO:0000256" key="15">
    <source>
        <dbReference type="ARBA" id="ARBA00032605"/>
    </source>
</evidence>
<dbReference type="PANTHER" id="PTHR34148">
    <property type="entry name" value="ADENOSYLCOBINAMIDE-GDP RIBAZOLETRANSFERASE"/>
    <property type="match status" value="1"/>
</dbReference>
<keyword evidence="8 19" id="KW-0169">Cobalamin biosynthesis</keyword>
<evidence type="ECO:0000256" key="4">
    <source>
        <dbReference type="ARBA" id="ARBA00010561"/>
    </source>
</evidence>
<evidence type="ECO:0000256" key="8">
    <source>
        <dbReference type="ARBA" id="ARBA00022573"/>
    </source>
</evidence>
<dbReference type="NCBIfam" id="TIGR00317">
    <property type="entry name" value="cobS"/>
    <property type="match status" value="1"/>
</dbReference>
<gene>
    <name evidence="19" type="primary">cobS</name>
    <name evidence="20" type="ordered locus">Dacet_0149</name>
</gene>
<keyword evidence="12 19" id="KW-1133">Transmembrane helix</keyword>
<evidence type="ECO:0000256" key="3">
    <source>
        <dbReference type="ARBA" id="ARBA00004663"/>
    </source>
</evidence>
<dbReference type="HAMAP" id="MF_00719">
    <property type="entry name" value="CobS"/>
    <property type="match status" value="1"/>
</dbReference>
<dbReference type="OrthoDB" id="9794223at2"/>
<evidence type="ECO:0000256" key="5">
    <source>
        <dbReference type="ARBA" id="ARBA00013200"/>
    </source>
</evidence>
<evidence type="ECO:0000256" key="2">
    <source>
        <dbReference type="ARBA" id="ARBA00004651"/>
    </source>
</evidence>
<feature type="transmembrane region" description="Helical" evidence="19">
    <location>
        <begin position="161"/>
        <end position="179"/>
    </location>
</feature>
<feature type="transmembrane region" description="Helical" evidence="19">
    <location>
        <begin position="55"/>
        <end position="75"/>
    </location>
</feature>
<keyword evidence="9 19" id="KW-0808">Transferase</keyword>
<feature type="transmembrane region" description="Helical" evidence="19">
    <location>
        <begin position="29"/>
        <end position="49"/>
    </location>
</feature>
<dbReference type="HOGENOM" id="CLU_057426_3_1_0"/>
<feature type="transmembrane region" description="Helical" evidence="19">
    <location>
        <begin position="185"/>
        <end position="202"/>
    </location>
</feature>
<comment type="cofactor">
    <cofactor evidence="1 19">
        <name>Mg(2+)</name>
        <dbReference type="ChEBI" id="CHEBI:18420"/>
    </cofactor>
</comment>
<evidence type="ECO:0000313" key="21">
    <source>
        <dbReference type="Proteomes" id="UP000002012"/>
    </source>
</evidence>
<proteinExistence type="inferred from homology"/>
<keyword evidence="19" id="KW-0997">Cell inner membrane</keyword>
<dbReference type="STRING" id="522772.Dacet_0149"/>
<dbReference type="AlphaFoldDB" id="D4H1X7"/>
<comment type="similarity">
    <text evidence="4 19">Belongs to the CobS family.</text>
</comment>
<keyword evidence="21" id="KW-1185">Reference proteome</keyword>
<accession>D4H1X7</accession>
<evidence type="ECO:0000256" key="18">
    <source>
        <dbReference type="ARBA" id="ARBA00049504"/>
    </source>
</evidence>
<evidence type="ECO:0000256" key="7">
    <source>
        <dbReference type="ARBA" id="ARBA00022475"/>
    </source>
</evidence>
<dbReference type="eggNOG" id="COG0368">
    <property type="taxonomic scope" value="Bacteria"/>
</dbReference>
<dbReference type="InterPro" id="IPR003805">
    <property type="entry name" value="CobS"/>
</dbReference>
<reference evidence="20 21" key="1">
    <citation type="journal article" date="2010" name="Stand. Genomic Sci.">
        <title>Complete genome sequence of Denitrovibrio acetiphilus type strain (N2460).</title>
        <authorList>
            <person name="Kiss H."/>
            <person name="Lang E."/>
            <person name="Lapidus A."/>
            <person name="Copeland A."/>
            <person name="Nolan M."/>
            <person name="Glavina Del Rio T."/>
            <person name="Chen F."/>
            <person name="Lucas S."/>
            <person name="Tice H."/>
            <person name="Cheng J.F."/>
            <person name="Han C."/>
            <person name="Goodwin L."/>
            <person name="Pitluck S."/>
            <person name="Liolios K."/>
            <person name="Pati A."/>
            <person name="Ivanova N."/>
            <person name="Mavromatis K."/>
            <person name="Chen A."/>
            <person name="Palaniappan K."/>
            <person name="Land M."/>
            <person name="Hauser L."/>
            <person name="Chang Y.J."/>
            <person name="Jeffries C.D."/>
            <person name="Detter J.C."/>
            <person name="Brettin T."/>
            <person name="Spring S."/>
            <person name="Rohde M."/>
            <person name="Goker M."/>
            <person name="Woyke T."/>
            <person name="Bristow J."/>
            <person name="Eisen J.A."/>
            <person name="Markowitz V."/>
            <person name="Hugenholtz P."/>
            <person name="Kyrpides N.C."/>
            <person name="Klenk H.P."/>
        </authorList>
    </citation>
    <scope>NUCLEOTIDE SEQUENCE [LARGE SCALE GENOMIC DNA]</scope>
    <source>
        <strain evidence="21">DSM 12809 / NBRC 114555 / N2460</strain>
    </source>
</reference>
<evidence type="ECO:0000256" key="14">
    <source>
        <dbReference type="ARBA" id="ARBA00025228"/>
    </source>
</evidence>
<organism evidence="20 21">
    <name type="scientific">Denitrovibrio acetiphilus (strain DSM 12809 / NBRC 114555 / N2460)</name>
    <dbReference type="NCBI Taxonomy" id="522772"/>
    <lineage>
        <taxon>Bacteria</taxon>
        <taxon>Pseudomonadati</taxon>
        <taxon>Deferribacterota</taxon>
        <taxon>Deferribacteres</taxon>
        <taxon>Deferribacterales</taxon>
        <taxon>Geovibrionaceae</taxon>
        <taxon>Denitrovibrio</taxon>
    </lineage>
</organism>
<dbReference type="GO" id="GO:0009236">
    <property type="term" value="P:cobalamin biosynthetic process"/>
    <property type="evidence" value="ECO:0007669"/>
    <property type="project" value="UniProtKB-UniRule"/>
</dbReference>
<comment type="catalytic activity">
    <reaction evidence="18 19">
        <text>alpha-ribazole 5'-phosphate + adenosylcob(III)inamide-GDP = adenosylcob(III)alamin 5'-phosphate + GMP + H(+)</text>
        <dbReference type="Rhea" id="RHEA:23560"/>
        <dbReference type="ChEBI" id="CHEBI:15378"/>
        <dbReference type="ChEBI" id="CHEBI:57918"/>
        <dbReference type="ChEBI" id="CHEBI:58115"/>
        <dbReference type="ChEBI" id="CHEBI:60487"/>
        <dbReference type="ChEBI" id="CHEBI:60493"/>
        <dbReference type="EC" id="2.7.8.26"/>
    </reaction>
</comment>
<dbReference type="GO" id="GO:0008818">
    <property type="term" value="F:cobalamin 5'-phosphate synthase activity"/>
    <property type="evidence" value="ECO:0007669"/>
    <property type="project" value="UniProtKB-UniRule"/>
</dbReference>
<dbReference type="PaxDb" id="522772-Dacet_0149"/>
<feature type="transmembrane region" description="Helical" evidence="19">
    <location>
        <begin position="121"/>
        <end position="140"/>
    </location>
</feature>
<dbReference type="Pfam" id="PF02654">
    <property type="entry name" value="CobS"/>
    <property type="match status" value="1"/>
</dbReference>
<evidence type="ECO:0000256" key="9">
    <source>
        <dbReference type="ARBA" id="ARBA00022679"/>
    </source>
</evidence>
<keyword evidence="7 19" id="KW-1003">Cell membrane</keyword>
<evidence type="ECO:0000256" key="11">
    <source>
        <dbReference type="ARBA" id="ARBA00022842"/>
    </source>
</evidence>
<dbReference type="KEGG" id="dap:Dacet_0149"/>
<dbReference type="EMBL" id="CP001968">
    <property type="protein sequence ID" value="ADD66954.1"/>
    <property type="molecule type" value="Genomic_DNA"/>
</dbReference>
<comment type="catalytic activity">
    <reaction evidence="17 19">
        <text>alpha-ribazole + adenosylcob(III)inamide-GDP = adenosylcob(III)alamin + GMP + H(+)</text>
        <dbReference type="Rhea" id="RHEA:16049"/>
        <dbReference type="ChEBI" id="CHEBI:10329"/>
        <dbReference type="ChEBI" id="CHEBI:15378"/>
        <dbReference type="ChEBI" id="CHEBI:18408"/>
        <dbReference type="ChEBI" id="CHEBI:58115"/>
        <dbReference type="ChEBI" id="CHEBI:60487"/>
        <dbReference type="EC" id="2.7.8.26"/>
    </reaction>
</comment>
<comment type="function">
    <text evidence="14 19">Joins adenosylcobinamide-GDP and alpha-ribazole to generate adenosylcobalamin (Ado-cobalamin). Also synthesizes adenosylcobalamin 5'-phosphate from adenosylcobinamide-GDP and alpha-ribazole 5'-phosphate.</text>
</comment>
<evidence type="ECO:0000256" key="19">
    <source>
        <dbReference type="HAMAP-Rule" id="MF_00719"/>
    </source>
</evidence>
<evidence type="ECO:0000256" key="12">
    <source>
        <dbReference type="ARBA" id="ARBA00022989"/>
    </source>
</evidence>
<feature type="transmembrane region" description="Helical" evidence="19">
    <location>
        <begin position="96"/>
        <end position="115"/>
    </location>
</feature>
<dbReference type="GO" id="GO:0051073">
    <property type="term" value="F:adenosylcobinamide-GDP ribazoletransferase activity"/>
    <property type="evidence" value="ECO:0007669"/>
    <property type="project" value="UniProtKB-UniRule"/>
</dbReference>
<evidence type="ECO:0000256" key="13">
    <source>
        <dbReference type="ARBA" id="ARBA00023136"/>
    </source>
</evidence>
<comment type="pathway">
    <text evidence="3 19">Cofactor biosynthesis; adenosylcobalamin biosynthesis; adenosylcobalamin from cob(II)yrinate a,c-diamide: step 7/7.</text>
</comment>
<dbReference type="Proteomes" id="UP000002012">
    <property type="component" value="Chromosome"/>
</dbReference>
<sequence>MKALRDALSFLTIIKFQSDDFDAVRAMNAFVYVGFLLGGVFVTVALLLGDSFLTPLLILTLWVSLTGALHLDGLMDTADALFSHRDRERKLEIMKDSRSGAMAVVAAILLLLIKFESISQLTSLYIFFIIPALARIGMVWSMKTMPYVRSEGTGKMFFEGSSAGVLFQLVPLVVVLMLLGIKPVLALTAVFVVSVLVLQWWYKRQIGGVTGDLLGAQCEVTEAVMLAFYAGFLQ</sequence>
<dbReference type="RefSeq" id="WP_013009502.1">
    <property type="nucleotide sequence ID" value="NC_013943.1"/>
</dbReference>
<dbReference type="EC" id="2.7.8.26" evidence="5 19"/>